<comment type="caution">
    <text evidence="1">The sequence shown here is derived from an EMBL/GenBank/DDBJ whole genome shotgun (WGS) entry which is preliminary data.</text>
</comment>
<sequence length="222" mass="24898">MEMDDESDPECDKANFPPICGNVFNRFEEFCQLLGVRNPTLCFRASIAKCSSIEISSACTQLKGKRTSKSSIWLFSKIIGLPVPASARDINGQHIQEAVSSAPNDPLFDTVWKLEDWKLKWLVGQREERHDVPKAMHHLLQLAISRGDVYYCFCRSAWQKGGASTHCWACHDCHTERFWSCGKCDKCVPSVHLRCPGCGGASDACERQWLGGKSYGFHGYMG</sequence>
<dbReference type="AlphaFoldDB" id="A0A7C8MC19"/>
<gene>
    <name evidence="1" type="ORF">BDV95DRAFT_563464</name>
</gene>
<dbReference type="EMBL" id="JAADJZ010000005">
    <property type="protein sequence ID" value="KAF2874718.1"/>
    <property type="molecule type" value="Genomic_DNA"/>
</dbReference>
<proteinExistence type="predicted"/>
<reference evidence="1 2" key="1">
    <citation type="submission" date="2020-01" db="EMBL/GenBank/DDBJ databases">
        <authorList>
            <consortium name="DOE Joint Genome Institute"/>
            <person name="Haridas S."/>
            <person name="Albert R."/>
            <person name="Binder M."/>
            <person name="Bloem J."/>
            <person name="Labutti K."/>
            <person name="Salamov A."/>
            <person name="Andreopoulos B."/>
            <person name="Baker S.E."/>
            <person name="Barry K."/>
            <person name="Bills G."/>
            <person name="Bluhm B.H."/>
            <person name="Cannon C."/>
            <person name="Castanera R."/>
            <person name="Culley D.E."/>
            <person name="Daum C."/>
            <person name="Ezra D."/>
            <person name="Gonzalez J.B."/>
            <person name="Henrissat B."/>
            <person name="Kuo A."/>
            <person name="Liang C."/>
            <person name="Lipzen A."/>
            <person name="Lutzoni F."/>
            <person name="Magnuson J."/>
            <person name="Mondo S."/>
            <person name="Nolan M."/>
            <person name="Ohm R."/>
            <person name="Pangilinan J."/>
            <person name="Park H.-J.H."/>
            <person name="Ramirez L."/>
            <person name="Alfaro M."/>
            <person name="Sun H."/>
            <person name="Tritt A."/>
            <person name="Yoshinaga Y."/>
            <person name="Zwiers L.-H.L."/>
            <person name="Turgeon B.G."/>
            <person name="Goodwin S.B."/>
            <person name="Spatafora J.W."/>
            <person name="Crous P.W."/>
            <person name="Grigoriev I.V."/>
        </authorList>
    </citation>
    <scope>NUCLEOTIDE SEQUENCE [LARGE SCALE GENOMIC DNA]</scope>
    <source>
        <strain evidence="1 2">CBS 611.86</strain>
    </source>
</reference>
<keyword evidence="2" id="KW-1185">Reference proteome</keyword>
<protein>
    <submittedName>
        <fullName evidence="1">Uncharacterized protein</fullName>
    </submittedName>
</protein>
<evidence type="ECO:0000313" key="1">
    <source>
        <dbReference type="EMBL" id="KAF2874718.1"/>
    </source>
</evidence>
<dbReference type="Proteomes" id="UP000481861">
    <property type="component" value="Unassembled WGS sequence"/>
</dbReference>
<accession>A0A7C8MC19</accession>
<name>A0A7C8MC19_9PLEO</name>
<evidence type="ECO:0000313" key="2">
    <source>
        <dbReference type="Proteomes" id="UP000481861"/>
    </source>
</evidence>
<organism evidence="1 2">
    <name type="scientific">Massariosphaeria phaeospora</name>
    <dbReference type="NCBI Taxonomy" id="100035"/>
    <lineage>
        <taxon>Eukaryota</taxon>
        <taxon>Fungi</taxon>
        <taxon>Dikarya</taxon>
        <taxon>Ascomycota</taxon>
        <taxon>Pezizomycotina</taxon>
        <taxon>Dothideomycetes</taxon>
        <taxon>Pleosporomycetidae</taxon>
        <taxon>Pleosporales</taxon>
        <taxon>Pleosporales incertae sedis</taxon>
        <taxon>Massariosphaeria</taxon>
    </lineage>
</organism>